<feature type="domain" description="TonB-dependent receptor-like beta-barrel" evidence="12">
    <location>
        <begin position="223"/>
        <end position="626"/>
    </location>
</feature>
<protein>
    <submittedName>
        <fullName evidence="14">TonB-dependent receptor</fullName>
    </submittedName>
</protein>
<dbReference type="InterPro" id="IPR000531">
    <property type="entry name" value="Beta-barrel_TonB"/>
</dbReference>
<dbReference type="PANTHER" id="PTHR30069">
    <property type="entry name" value="TONB-DEPENDENT OUTER MEMBRANE RECEPTOR"/>
    <property type="match status" value="1"/>
</dbReference>
<evidence type="ECO:0000259" key="12">
    <source>
        <dbReference type="Pfam" id="PF00593"/>
    </source>
</evidence>
<dbReference type="CDD" id="cd01347">
    <property type="entry name" value="ligand_gated_channel"/>
    <property type="match status" value="1"/>
</dbReference>
<evidence type="ECO:0000256" key="7">
    <source>
        <dbReference type="ARBA" id="ARBA00023077"/>
    </source>
</evidence>
<keyword evidence="6" id="KW-0406">Ion transport</keyword>
<dbReference type="GO" id="GO:0044718">
    <property type="term" value="P:siderophore transmembrane transport"/>
    <property type="evidence" value="ECO:0007669"/>
    <property type="project" value="TreeGrafter"/>
</dbReference>
<keyword evidence="14" id="KW-0675">Receptor</keyword>
<evidence type="ECO:0000256" key="11">
    <source>
        <dbReference type="RuleBase" id="RU003357"/>
    </source>
</evidence>
<proteinExistence type="inferred from homology"/>
<dbReference type="InterPro" id="IPR012910">
    <property type="entry name" value="Plug_dom"/>
</dbReference>
<name>C8PKL4_9BACT</name>
<dbReference type="InterPro" id="IPR037066">
    <property type="entry name" value="Plug_dom_sf"/>
</dbReference>
<evidence type="ECO:0000256" key="1">
    <source>
        <dbReference type="ARBA" id="ARBA00004571"/>
    </source>
</evidence>
<comment type="subcellular location">
    <subcellularLocation>
        <location evidence="1 10">Cell outer membrane</location>
        <topology evidence="1 10">Multi-pass membrane protein</topology>
    </subcellularLocation>
</comment>
<feature type="domain" description="TonB-dependent receptor plug" evidence="13">
    <location>
        <begin position="46"/>
        <end position="158"/>
    </location>
</feature>
<dbReference type="InterPro" id="IPR039426">
    <property type="entry name" value="TonB-dep_rcpt-like"/>
</dbReference>
<dbReference type="Proteomes" id="UP000005709">
    <property type="component" value="Unassembled WGS sequence"/>
</dbReference>
<dbReference type="Gene3D" id="2.40.170.20">
    <property type="entry name" value="TonB-dependent receptor, beta-barrel domain"/>
    <property type="match status" value="1"/>
</dbReference>
<dbReference type="STRING" id="824.CGRAC_2160"/>
<dbReference type="SUPFAM" id="SSF56935">
    <property type="entry name" value="Porins"/>
    <property type="match status" value="1"/>
</dbReference>
<dbReference type="AlphaFoldDB" id="C8PKL4"/>
<evidence type="ECO:0000256" key="8">
    <source>
        <dbReference type="ARBA" id="ARBA00023136"/>
    </source>
</evidence>
<dbReference type="PROSITE" id="PS52016">
    <property type="entry name" value="TONB_DEPENDENT_REC_3"/>
    <property type="match status" value="1"/>
</dbReference>
<evidence type="ECO:0000259" key="13">
    <source>
        <dbReference type="Pfam" id="PF07715"/>
    </source>
</evidence>
<sequence>MRAIYKLSLIVAIATAGISSELEKQDKSVNLGEITVVSATGYRQNIQDAPASISVLTRKEIRKRNYQDISAMVEDLPSAFTATLGAASRKGISLRGLSQKYTKILIDGKPATSDSAYKGLRSIGSSQNFLPPANAIERIEVIRGPMSSLYGSDAMGGVINIITKGFSNELSGNVNGYYTFAKKSQIKGDYQTGFYLNGAIVPDVLGIALYGRFFEKIEDKEPYANRNNEETNMGAKLMYNITQNDEVALDYRKVNNKFRRTYGRTRTTSGGNNDIAKEDMKGYTASLSHQGKYDKFMIDSYANYDSMKESGAQDLHLRTTTLNSKGSYFFDSNALSLGVQYRSERLNEAATTADEANVKRWDYSIYGEDDFYLTDDLTLTGGIRYNRDKDYGGHISPRAYAVYRLNESFSIKGGVSTGYSTPDIKQRSEGLALPFAGGQGAQIGRSSLKPESSISYEGGFSYDDNNKFNFSATAFYTEIKDGISTKLICRPRPGNPCVHNGKTYRRGIWDTINIGEAEVRGLELSSDYQILDNLKLHANYAYTKSEQKTGSEKGKTLNNFPIHSVKLGFDYDVSSKLNLWSQINYYSRTRDSLSYDEDIRSYTLFDLGANYKVTKDASLNFTLYNIFNEFVLTRSGNYQMMVVDGMKAQVGFNVNF</sequence>
<dbReference type="PANTHER" id="PTHR30069:SF53">
    <property type="entry name" value="COLICIN I RECEPTOR-RELATED"/>
    <property type="match status" value="1"/>
</dbReference>
<reference evidence="14 15" key="1">
    <citation type="submission" date="2009-07" db="EMBL/GenBank/DDBJ databases">
        <authorList>
            <person name="Madupu R."/>
            <person name="Sebastian Y."/>
            <person name="Durkin A.S."/>
            <person name="Torralba M."/>
            <person name="Methe B."/>
            <person name="Sutton G.G."/>
            <person name="Strausberg R.L."/>
            <person name="Nelson K.E."/>
        </authorList>
    </citation>
    <scope>NUCLEOTIDE SEQUENCE [LARGE SCALE GENOMIC DNA]</scope>
    <source>
        <strain evidence="14 15">RM3268</strain>
    </source>
</reference>
<gene>
    <name evidence="14" type="ORF">CAMGR0001_0236</name>
</gene>
<evidence type="ECO:0000313" key="14">
    <source>
        <dbReference type="EMBL" id="EEV16623.1"/>
    </source>
</evidence>
<dbReference type="InterPro" id="IPR036942">
    <property type="entry name" value="Beta-barrel_TonB_sf"/>
</dbReference>
<keyword evidence="8 10" id="KW-0472">Membrane</keyword>
<keyword evidence="2 10" id="KW-0813">Transport</keyword>
<accession>C8PKL4</accession>
<evidence type="ECO:0000256" key="10">
    <source>
        <dbReference type="PROSITE-ProRule" id="PRU01360"/>
    </source>
</evidence>
<evidence type="ECO:0000256" key="6">
    <source>
        <dbReference type="ARBA" id="ARBA00023065"/>
    </source>
</evidence>
<dbReference type="eggNOG" id="COG4771">
    <property type="taxonomic scope" value="Bacteria"/>
</dbReference>
<evidence type="ECO:0000313" key="15">
    <source>
        <dbReference type="Proteomes" id="UP000005709"/>
    </source>
</evidence>
<organism evidence="14 15">
    <name type="scientific">Campylobacter gracilis RM3268</name>
    <dbReference type="NCBI Taxonomy" id="553220"/>
    <lineage>
        <taxon>Bacteria</taxon>
        <taxon>Pseudomonadati</taxon>
        <taxon>Campylobacterota</taxon>
        <taxon>Epsilonproteobacteria</taxon>
        <taxon>Campylobacterales</taxon>
        <taxon>Campylobacteraceae</taxon>
        <taxon>Campylobacter</taxon>
    </lineage>
</organism>
<dbReference type="GO" id="GO:0015344">
    <property type="term" value="F:siderophore uptake transmembrane transporter activity"/>
    <property type="evidence" value="ECO:0007669"/>
    <property type="project" value="TreeGrafter"/>
</dbReference>
<evidence type="ECO:0000256" key="3">
    <source>
        <dbReference type="ARBA" id="ARBA00022452"/>
    </source>
</evidence>
<evidence type="ECO:0000256" key="4">
    <source>
        <dbReference type="ARBA" id="ARBA00022692"/>
    </source>
</evidence>
<dbReference type="Pfam" id="PF07715">
    <property type="entry name" value="Plug"/>
    <property type="match status" value="1"/>
</dbReference>
<evidence type="ECO:0000256" key="9">
    <source>
        <dbReference type="ARBA" id="ARBA00023237"/>
    </source>
</evidence>
<dbReference type="Gene3D" id="2.170.130.10">
    <property type="entry name" value="TonB-dependent receptor, plug domain"/>
    <property type="match status" value="1"/>
</dbReference>
<evidence type="ECO:0000256" key="2">
    <source>
        <dbReference type="ARBA" id="ARBA00022448"/>
    </source>
</evidence>
<keyword evidence="3 10" id="KW-1134">Transmembrane beta strand</keyword>
<dbReference type="Pfam" id="PF00593">
    <property type="entry name" value="TonB_dep_Rec_b-barrel"/>
    <property type="match status" value="1"/>
</dbReference>
<keyword evidence="5" id="KW-0732">Signal</keyword>
<dbReference type="GO" id="GO:0009279">
    <property type="term" value="C:cell outer membrane"/>
    <property type="evidence" value="ECO:0007669"/>
    <property type="project" value="UniProtKB-SubCell"/>
</dbReference>
<keyword evidence="7 11" id="KW-0798">TonB box</keyword>
<dbReference type="EMBL" id="ACYG01000030">
    <property type="protein sequence ID" value="EEV16623.1"/>
    <property type="molecule type" value="Genomic_DNA"/>
</dbReference>
<comment type="caution">
    <text evidence="14">The sequence shown here is derived from an EMBL/GenBank/DDBJ whole genome shotgun (WGS) entry which is preliminary data.</text>
</comment>
<keyword evidence="15" id="KW-1185">Reference proteome</keyword>
<evidence type="ECO:0000256" key="5">
    <source>
        <dbReference type="ARBA" id="ARBA00022729"/>
    </source>
</evidence>
<keyword evidence="9 10" id="KW-0998">Cell outer membrane</keyword>
<keyword evidence="4 10" id="KW-0812">Transmembrane</keyword>
<comment type="similarity">
    <text evidence="10 11">Belongs to the TonB-dependent receptor family.</text>
</comment>
<dbReference type="OrthoDB" id="5389752at2"/>